<reference evidence="1" key="1">
    <citation type="submission" date="2022-07" db="EMBL/GenBank/DDBJ databases">
        <title>Phylogenomic reconstructions and comparative analyses of Kickxellomycotina fungi.</title>
        <authorList>
            <person name="Reynolds N.K."/>
            <person name="Stajich J.E."/>
            <person name="Barry K."/>
            <person name="Grigoriev I.V."/>
            <person name="Crous P."/>
            <person name="Smith M.E."/>
        </authorList>
    </citation>
    <scope>NUCLEOTIDE SEQUENCE</scope>
    <source>
        <strain evidence="1">CBS 109366</strain>
    </source>
</reference>
<name>A0ACC1JXG2_9FUNG</name>
<gene>
    <name evidence="1" type="ORF">IWQ57_003186</name>
</gene>
<keyword evidence="2" id="KW-1185">Reference proteome</keyword>
<evidence type="ECO:0000313" key="1">
    <source>
        <dbReference type="EMBL" id="KAJ2769250.1"/>
    </source>
</evidence>
<sequence length="156" mass="16243">MTPDEAGESGDPSDTDPPTRGSATATDGSSPSTDPAGSGSANAPRGLSIGAIAGIVVASLAAVGLAVLALLLWRRRRRQERFYNPDGFTPPDVGTASSTYLTDGPFALHDKGSRSRETLAPHLSSAHSHQQSSCDMSSFHGPRSPRSELYTGHSMH</sequence>
<dbReference type="Proteomes" id="UP001140234">
    <property type="component" value="Unassembled WGS sequence"/>
</dbReference>
<accession>A0ACC1JXG2</accession>
<comment type="caution">
    <text evidence="1">The sequence shown here is derived from an EMBL/GenBank/DDBJ whole genome shotgun (WGS) entry which is preliminary data.</text>
</comment>
<dbReference type="EMBL" id="JANBUJ010000980">
    <property type="protein sequence ID" value="KAJ2769250.1"/>
    <property type="molecule type" value="Genomic_DNA"/>
</dbReference>
<organism evidence="1 2">
    <name type="scientific">Coemansia nantahalensis</name>
    <dbReference type="NCBI Taxonomy" id="2789366"/>
    <lineage>
        <taxon>Eukaryota</taxon>
        <taxon>Fungi</taxon>
        <taxon>Fungi incertae sedis</taxon>
        <taxon>Zoopagomycota</taxon>
        <taxon>Kickxellomycotina</taxon>
        <taxon>Kickxellomycetes</taxon>
        <taxon>Kickxellales</taxon>
        <taxon>Kickxellaceae</taxon>
        <taxon>Coemansia</taxon>
    </lineage>
</organism>
<proteinExistence type="predicted"/>
<evidence type="ECO:0000313" key="2">
    <source>
        <dbReference type="Proteomes" id="UP001140234"/>
    </source>
</evidence>
<protein>
    <submittedName>
        <fullName evidence="1">Uncharacterized protein</fullName>
    </submittedName>
</protein>